<sequence>MKVVLVTLLLLVCSTQVLTLTCFVCANANDTICMEEFPCPDGSNYCVTVEQGGVISSRTCEPTCPDTPYTNCCTEDLC</sequence>
<comment type="caution">
    <text evidence="3">The sequence shown here is derived from an EMBL/GenBank/DDBJ whole genome shotgun (WGS) entry which is preliminary data.</text>
</comment>
<evidence type="ECO:0000313" key="3">
    <source>
        <dbReference type="EMBL" id="TWW71522.1"/>
    </source>
</evidence>
<evidence type="ECO:0000256" key="1">
    <source>
        <dbReference type="SAM" id="SignalP"/>
    </source>
</evidence>
<feature type="domain" description="Snake toxin/toxin-like" evidence="2">
    <location>
        <begin position="20"/>
        <end position="78"/>
    </location>
</feature>
<dbReference type="Pfam" id="PF00087">
    <property type="entry name" value="Toxin_TOLIP"/>
    <property type="match status" value="1"/>
</dbReference>
<proteinExistence type="predicted"/>
<evidence type="ECO:0000259" key="2">
    <source>
        <dbReference type="Pfam" id="PF00087"/>
    </source>
</evidence>
<protein>
    <recommendedName>
        <fullName evidence="2">Snake toxin/toxin-like domain-containing protein</fullName>
    </recommendedName>
</protein>
<evidence type="ECO:0000313" key="4">
    <source>
        <dbReference type="Proteomes" id="UP000324091"/>
    </source>
</evidence>
<feature type="signal peptide" evidence="1">
    <location>
        <begin position="1"/>
        <end position="19"/>
    </location>
</feature>
<dbReference type="SUPFAM" id="SSF57302">
    <property type="entry name" value="Snake toxin-like"/>
    <property type="match status" value="1"/>
</dbReference>
<dbReference type="AlphaFoldDB" id="A0A5C6NVI9"/>
<keyword evidence="4" id="KW-1185">Reference proteome</keyword>
<dbReference type="InterPro" id="IPR045860">
    <property type="entry name" value="Snake_toxin-like_sf"/>
</dbReference>
<reference evidence="3 4" key="1">
    <citation type="submission" date="2019-04" db="EMBL/GenBank/DDBJ databases">
        <title>Chromosome genome assembly for Takifugu flavidus.</title>
        <authorList>
            <person name="Xiao S."/>
        </authorList>
    </citation>
    <scope>NUCLEOTIDE SEQUENCE [LARGE SCALE GENOMIC DNA]</scope>
    <source>
        <strain evidence="3">HTHZ2018</strain>
        <tissue evidence="3">Muscle</tissue>
    </source>
</reference>
<accession>A0A5C6NVI9</accession>
<dbReference type="EMBL" id="RHFK02000008">
    <property type="protein sequence ID" value="TWW71522.1"/>
    <property type="molecule type" value="Genomic_DNA"/>
</dbReference>
<keyword evidence="1" id="KW-0732">Signal</keyword>
<dbReference type="Gene3D" id="2.10.60.10">
    <property type="entry name" value="CD59"/>
    <property type="match status" value="1"/>
</dbReference>
<feature type="chain" id="PRO_5022816799" description="Snake toxin/toxin-like domain-containing protein" evidence="1">
    <location>
        <begin position="20"/>
        <end position="78"/>
    </location>
</feature>
<name>A0A5C6NVI9_9TELE</name>
<organism evidence="3 4">
    <name type="scientific">Takifugu flavidus</name>
    <name type="common">sansaifugu</name>
    <dbReference type="NCBI Taxonomy" id="433684"/>
    <lineage>
        <taxon>Eukaryota</taxon>
        <taxon>Metazoa</taxon>
        <taxon>Chordata</taxon>
        <taxon>Craniata</taxon>
        <taxon>Vertebrata</taxon>
        <taxon>Euteleostomi</taxon>
        <taxon>Actinopterygii</taxon>
        <taxon>Neopterygii</taxon>
        <taxon>Teleostei</taxon>
        <taxon>Neoteleostei</taxon>
        <taxon>Acanthomorphata</taxon>
        <taxon>Eupercaria</taxon>
        <taxon>Tetraodontiformes</taxon>
        <taxon>Tetradontoidea</taxon>
        <taxon>Tetraodontidae</taxon>
        <taxon>Takifugu</taxon>
    </lineage>
</organism>
<dbReference type="InterPro" id="IPR035076">
    <property type="entry name" value="Toxin/TOLIP"/>
</dbReference>
<gene>
    <name evidence="3" type="ORF">D4764_16G0000190</name>
</gene>
<dbReference type="Proteomes" id="UP000324091">
    <property type="component" value="Chromosome 16"/>
</dbReference>